<dbReference type="InterPro" id="IPR000524">
    <property type="entry name" value="Tscrpt_reg_HTH_GntR"/>
</dbReference>
<dbReference type="InterPro" id="IPR036390">
    <property type="entry name" value="WH_DNA-bd_sf"/>
</dbReference>
<dbReference type="KEGG" id="lri:NCTC12151_00800"/>
<keyword evidence="8" id="KW-1185">Reference proteome</keyword>
<evidence type="ECO:0000256" key="5">
    <source>
        <dbReference type="ARBA" id="ARBA00023163"/>
    </source>
</evidence>
<dbReference type="CDD" id="cd00609">
    <property type="entry name" value="AAT_like"/>
    <property type="match status" value="1"/>
</dbReference>
<dbReference type="InterPro" id="IPR015421">
    <property type="entry name" value="PyrdxlP-dep_Trfase_major"/>
</dbReference>
<dbReference type="Pfam" id="PF00392">
    <property type="entry name" value="GntR"/>
    <property type="match status" value="1"/>
</dbReference>
<keyword evidence="2" id="KW-0663">Pyridoxal phosphate</keyword>
<evidence type="ECO:0000256" key="3">
    <source>
        <dbReference type="ARBA" id="ARBA00023015"/>
    </source>
</evidence>
<evidence type="ECO:0000313" key="8">
    <source>
        <dbReference type="Proteomes" id="UP000249005"/>
    </source>
</evidence>
<evidence type="ECO:0000313" key="7">
    <source>
        <dbReference type="EMBL" id="SQI36586.1"/>
    </source>
</evidence>
<organism evidence="7 8">
    <name type="scientific">Leminorella richardii</name>
    <dbReference type="NCBI Taxonomy" id="158841"/>
    <lineage>
        <taxon>Bacteria</taxon>
        <taxon>Pseudomonadati</taxon>
        <taxon>Pseudomonadota</taxon>
        <taxon>Gammaproteobacteria</taxon>
        <taxon>Enterobacterales</taxon>
        <taxon>Budviciaceae</taxon>
        <taxon>Leminorella</taxon>
    </lineage>
</organism>
<evidence type="ECO:0000256" key="1">
    <source>
        <dbReference type="ARBA" id="ARBA00005384"/>
    </source>
</evidence>
<feature type="domain" description="HTH gntR-type" evidence="6">
    <location>
        <begin position="24"/>
        <end position="92"/>
    </location>
</feature>
<dbReference type="PRINTS" id="PR00035">
    <property type="entry name" value="HTHGNTR"/>
</dbReference>
<dbReference type="PANTHER" id="PTHR46577:SF1">
    <property type="entry name" value="HTH-TYPE TRANSCRIPTIONAL REGULATORY PROTEIN GABR"/>
    <property type="match status" value="1"/>
</dbReference>
<dbReference type="Pfam" id="PF00155">
    <property type="entry name" value="Aminotran_1_2"/>
    <property type="match status" value="1"/>
</dbReference>
<dbReference type="InterPro" id="IPR051446">
    <property type="entry name" value="HTH_trans_reg/aminotransferase"/>
</dbReference>
<dbReference type="EMBL" id="LS483470">
    <property type="protein sequence ID" value="SQI36586.1"/>
    <property type="molecule type" value="Genomic_DNA"/>
</dbReference>
<evidence type="ECO:0000256" key="2">
    <source>
        <dbReference type="ARBA" id="ARBA00022898"/>
    </source>
</evidence>
<dbReference type="SMART" id="SM00345">
    <property type="entry name" value="HTH_GNTR"/>
    <property type="match status" value="1"/>
</dbReference>
<keyword evidence="4" id="KW-0238">DNA-binding</keyword>
<dbReference type="Proteomes" id="UP000249005">
    <property type="component" value="Chromosome 1"/>
</dbReference>
<dbReference type="GO" id="GO:0003700">
    <property type="term" value="F:DNA-binding transcription factor activity"/>
    <property type="evidence" value="ECO:0007669"/>
    <property type="project" value="InterPro"/>
</dbReference>
<dbReference type="InterPro" id="IPR004839">
    <property type="entry name" value="Aminotransferase_I/II_large"/>
</dbReference>
<dbReference type="OrthoDB" id="9808770at2"/>
<proteinExistence type="inferred from homology"/>
<evidence type="ECO:0000256" key="4">
    <source>
        <dbReference type="ARBA" id="ARBA00023125"/>
    </source>
</evidence>
<keyword evidence="5" id="KW-0804">Transcription</keyword>
<dbReference type="PROSITE" id="PS50949">
    <property type="entry name" value="HTH_GNTR"/>
    <property type="match status" value="1"/>
</dbReference>
<dbReference type="Gene3D" id="3.40.640.10">
    <property type="entry name" value="Type I PLP-dependent aspartate aminotransferase-like (Major domain)"/>
    <property type="match status" value="1"/>
</dbReference>
<dbReference type="InterPro" id="IPR036388">
    <property type="entry name" value="WH-like_DNA-bd_sf"/>
</dbReference>
<dbReference type="GO" id="GO:0030170">
    <property type="term" value="F:pyridoxal phosphate binding"/>
    <property type="evidence" value="ECO:0007669"/>
    <property type="project" value="InterPro"/>
</dbReference>
<name>A0A2X4U9X4_9GAMM</name>
<dbReference type="InterPro" id="IPR015424">
    <property type="entry name" value="PyrdxlP-dep_Trfase"/>
</dbReference>
<dbReference type="PANTHER" id="PTHR46577">
    <property type="entry name" value="HTH-TYPE TRANSCRIPTIONAL REGULATORY PROTEIN GABR"/>
    <property type="match status" value="1"/>
</dbReference>
<dbReference type="Gene3D" id="1.10.10.10">
    <property type="entry name" value="Winged helix-like DNA-binding domain superfamily/Winged helix DNA-binding domain"/>
    <property type="match status" value="1"/>
</dbReference>
<comment type="similarity">
    <text evidence="1">In the C-terminal section; belongs to the class-I pyridoxal-phosphate-dependent aminotransferase family.</text>
</comment>
<dbReference type="GO" id="GO:0003677">
    <property type="term" value="F:DNA binding"/>
    <property type="evidence" value="ECO:0007669"/>
    <property type="project" value="UniProtKB-KW"/>
</dbReference>
<dbReference type="SUPFAM" id="SSF53383">
    <property type="entry name" value="PLP-dependent transferases"/>
    <property type="match status" value="1"/>
</dbReference>
<dbReference type="CDD" id="cd07377">
    <property type="entry name" value="WHTH_GntR"/>
    <property type="match status" value="1"/>
</dbReference>
<accession>A0A2X4U9X4</accession>
<dbReference type="SUPFAM" id="SSF46785">
    <property type="entry name" value="Winged helix' DNA-binding domain"/>
    <property type="match status" value="1"/>
</dbReference>
<protein>
    <submittedName>
        <fullName evidence="7">HTH-type transcriptional regulatory protein gabR</fullName>
    </submittedName>
</protein>
<sequence>MLTEKHIEYLREQKAQALQKGASGLLTEALVSALKAMIDQGEFARTQRLPPSRVLAASIQVSRGTVERCYSALESEGYVHREVGRGSFISPRERPLLGKRSVLQPTLDNAFFSNTALSRRSTNGAQIAFDSVPYQRPFTPGVPETRNFPMHIWLKLYQQVAKEEGALAIGGSRVKGSEALCGVISDYLRAERGVRASAEQVIIVSSTQQALSLCAQVLADADDTVYMENPGYPGAIRAFRAAQLNVQPISVDDSGIDVESISRSAVRAKAIYLTPSNQYPTGSILSLQRRLALIAQAKQRGMWIIEDDYDSEFHYSGVATTSLQGLDGYQRTIYLGTFSKTLLPALGVAYMVVPEPLVEPMVAMRRAMDGAVSPLTQLTLARFMQQGHFREYVRIMRKMYATRVERFIQLLKQYVGDKATIIYPECGLQVLCLVENKAIERFVIAQSIASGIALQGLSDLCCGDDALSGWVMGFAAFDPIEAERYVKQFADILHQYDEYDGK</sequence>
<dbReference type="AlphaFoldDB" id="A0A2X4U9X4"/>
<keyword evidence="3" id="KW-0805">Transcription regulation</keyword>
<evidence type="ECO:0000259" key="6">
    <source>
        <dbReference type="PROSITE" id="PS50949"/>
    </source>
</evidence>
<gene>
    <name evidence="7" type="primary">gabR_1</name>
    <name evidence="7" type="ORF">NCTC12151_00800</name>
</gene>
<reference evidence="7 8" key="1">
    <citation type="submission" date="2018-06" db="EMBL/GenBank/DDBJ databases">
        <authorList>
            <consortium name="Pathogen Informatics"/>
            <person name="Doyle S."/>
        </authorList>
    </citation>
    <scope>NUCLEOTIDE SEQUENCE [LARGE SCALE GENOMIC DNA]</scope>
    <source>
        <strain evidence="7 8">NCTC12151</strain>
    </source>
</reference>
<dbReference type="RefSeq" id="WP_111739398.1">
    <property type="nucleotide sequence ID" value="NZ_LR698987.1"/>
</dbReference>